<gene>
    <name evidence="6" type="ORF">GCM10011379_20800</name>
</gene>
<dbReference type="Pfam" id="PF00072">
    <property type="entry name" value="Response_reg"/>
    <property type="match status" value="1"/>
</dbReference>
<dbReference type="GO" id="GO:0003677">
    <property type="term" value="F:DNA binding"/>
    <property type="evidence" value="ECO:0007669"/>
    <property type="project" value="UniProtKB-KW"/>
</dbReference>
<comment type="caution">
    <text evidence="6">The sequence shown here is derived from an EMBL/GenBank/DDBJ whole genome shotgun (WGS) entry which is preliminary data.</text>
</comment>
<evidence type="ECO:0000256" key="3">
    <source>
        <dbReference type="PROSITE-ProRule" id="PRU00169"/>
    </source>
</evidence>
<evidence type="ECO:0000256" key="1">
    <source>
        <dbReference type="ARBA" id="ARBA00022553"/>
    </source>
</evidence>
<dbReference type="InterPro" id="IPR016032">
    <property type="entry name" value="Sig_transdc_resp-reg_C-effctor"/>
</dbReference>
<proteinExistence type="predicted"/>
<name>A0A917IWA8_9BACT</name>
<dbReference type="PROSITE" id="PS50110">
    <property type="entry name" value="RESPONSE_REGULATORY"/>
    <property type="match status" value="1"/>
</dbReference>
<dbReference type="EMBL" id="BMIB01000002">
    <property type="protein sequence ID" value="GGH66522.1"/>
    <property type="molecule type" value="Genomic_DNA"/>
</dbReference>
<feature type="domain" description="HTH luxR-type" evidence="4">
    <location>
        <begin position="138"/>
        <end position="203"/>
    </location>
</feature>
<evidence type="ECO:0000313" key="7">
    <source>
        <dbReference type="Proteomes" id="UP000627292"/>
    </source>
</evidence>
<reference evidence="6" key="1">
    <citation type="journal article" date="2014" name="Int. J. Syst. Evol. Microbiol.">
        <title>Complete genome sequence of Corynebacterium casei LMG S-19264T (=DSM 44701T), isolated from a smear-ripened cheese.</title>
        <authorList>
            <consortium name="US DOE Joint Genome Institute (JGI-PGF)"/>
            <person name="Walter F."/>
            <person name="Albersmeier A."/>
            <person name="Kalinowski J."/>
            <person name="Ruckert C."/>
        </authorList>
    </citation>
    <scope>NUCLEOTIDE SEQUENCE</scope>
    <source>
        <strain evidence="6">CGMCC 1.15290</strain>
    </source>
</reference>
<feature type="domain" description="Response regulatory" evidence="5">
    <location>
        <begin position="2"/>
        <end position="117"/>
    </location>
</feature>
<protein>
    <submittedName>
        <fullName evidence="6">DNA-binding response regulator</fullName>
    </submittedName>
</protein>
<dbReference type="AlphaFoldDB" id="A0A917IWA8"/>
<dbReference type="InterPro" id="IPR000792">
    <property type="entry name" value="Tscrpt_reg_LuxR_C"/>
</dbReference>
<dbReference type="PROSITE" id="PS50043">
    <property type="entry name" value="HTH_LUXR_2"/>
    <property type="match status" value="1"/>
</dbReference>
<dbReference type="GO" id="GO:0000160">
    <property type="term" value="P:phosphorelay signal transduction system"/>
    <property type="evidence" value="ECO:0007669"/>
    <property type="project" value="InterPro"/>
</dbReference>
<dbReference type="CDD" id="cd17535">
    <property type="entry name" value="REC_NarL-like"/>
    <property type="match status" value="1"/>
</dbReference>
<dbReference type="PANTHER" id="PTHR43214">
    <property type="entry name" value="TWO-COMPONENT RESPONSE REGULATOR"/>
    <property type="match status" value="1"/>
</dbReference>
<dbReference type="InterPro" id="IPR039420">
    <property type="entry name" value="WalR-like"/>
</dbReference>
<dbReference type="SUPFAM" id="SSF52172">
    <property type="entry name" value="CheY-like"/>
    <property type="match status" value="1"/>
</dbReference>
<dbReference type="Proteomes" id="UP000627292">
    <property type="component" value="Unassembled WGS sequence"/>
</dbReference>
<dbReference type="InterPro" id="IPR058245">
    <property type="entry name" value="NreC/VraR/RcsB-like_REC"/>
</dbReference>
<feature type="modified residue" description="4-aspartylphosphate" evidence="3">
    <location>
        <position position="51"/>
    </location>
</feature>
<dbReference type="SMART" id="SM00448">
    <property type="entry name" value="REC"/>
    <property type="match status" value="1"/>
</dbReference>
<dbReference type="PRINTS" id="PR00038">
    <property type="entry name" value="HTHLUXR"/>
</dbReference>
<dbReference type="SUPFAM" id="SSF46894">
    <property type="entry name" value="C-terminal effector domain of the bipartite response regulators"/>
    <property type="match status" value="1"/>
</dbReference>
<evidence type="ECO:0000259" key="4">
    <source>
        <dbReference type="PROSITE" id="PS50043"/>
    </source>
</evidence>
<evidence type="ECO:0000259" key="5">
    <source>
        <dbReference type="PROSITE" id="PS50110"/>
    </source>
</evidence>
<dbReference type="Pfam" id="PF00196">
    <property type="entry name" value="GerE"/>
    <property type="match status" value="1"/>
</dbReference>
<dbReference type="InterPro" id="IPR001789">
    <property type="entry name" value="Sig_transdc_resp-reg_receiver"/>
</dbReference>
<dbReference type="SMART" id="SM00421">
    <property type="entry name" value="HTH_LUXR"/>
    <property type="match status" value="1"/>
</dbReference>
<keyword evidence="2 6" id="KW-0238">DNA-binding</keyword>
<dbReference type="Gene3D" id="3.40.50.2300">
    <property type="match status" value="1"/>
</dbReference>
<keyword evidence="1 3" id="KW-0597">Phosphoprotein</keyword>
<reference evidence="6" key="2">
    <citation type="submission" date="2020-09" db="EMBL/GenBank/DDBJ databases">
        <authorList>
            <person name="Sun Q."/>
            <person name="Zhou Y."/>
        </authorList>
    </citation>
    <scope>NUCLEOTIDE SEQUENCE</scope>
    <source>
        <strain evidence="6">CGMCC 1.15290</strain>
    </source>
</reference>
<keyword evidence="7" id="KW-1185">Reference proteome</keyword>
<dbReference type="CDD" id="cd06170">
    <property type="entry name" value="LuxR_C_like"/>
    <property type="match status" value="1"/>
</dbReference>
<evidence type="ECO:0000256" key="2">
    <source>
        <dbReference type="ARBA" id="ARBA00023125"/>
    </source>
</evidence>
<dbReference type="RefSeq" id="WP_188951964.1">
    <property type="nucleotide sequence ID" value="NZ_BMIB01000002.1"/>
</dbReference>
<evidence type="ECO:0000313" key="6">
    <source>
        <dbReference type="EMBL" id="GGH66522.1"/>
    </source>
</evidence>
<sequence>MDIALIDDHQLLTDSLKAVLSASGHSRNIRTFINADAFLLSAWHPHIIITDILMPGTNGIELIEKLRMHSYTNTKVIVLSGVTDVQTIRQAIRSGAAGYISKNTGVEELGECITAVSNGEQYISARLRNSLLTTLFTEEQVVFHLSHREKEVLHLICSGHTVKEAAYKMQLSVHTVHSYQKTIMKKLKVNRTADLIVFAMQKGLYNPMHPGSH</sequence>
<organism evidence="6 7">
    <name type="scientific">Filimonas zeae</name>
    <dbReference type="NCBI Taxonomy" id="1737353"/>
    <lineage>
        <taxon>Bacteria</taxon>
        <taxon>Pseudomonadati</taxon>
        <taxon>Bacteroidota</taxon>
        <taxon>Chitinophagia</taxon>
        <taxon>Chitinophagales</taxon>
        <taxon>Chitinophagaceae</taxon>
        <taxon>Filimonas</taxon>
    </lineage>
</organism>
<dbReference type="GO" id="GO:0006355">
    <property type="term" value="P:regulation of DNA-templated transcription"/>
    <property type="evidence" value="ECO:0007669"/>
    <property type="project" value="InterPro"/>
</dbReference>
<dbReference type="InterPro" id="IPR011006">
    <property type="entry name" value="CheY-like_superfamily"/>
</dbReference>
<accession>A0A917IWA8</accession>